<name>A0A0G9MRF6_9SPHN</name>
<dbReference type="AlphaFoldDB" id="A0A0G9MRF6"/>
<dbReference type="RefSeq" id="WP_047006143.1">
    <property type="nucleotide sequence ID" value="NZ_CP018097.1"/>
</dbReference>
<evidence type="ECO:0000313" key="1">
    <source>
        <dbReference type="EMBL" id="KLE33295.1"/>
    </source>
</evidence>
<sequence>MAEWPNKTWLVERGIGEDRFLLLEGEQVLAARIEVHGEPKPGDVYTCRLVSRTAGSARGTVHADAGFDILVDKLPRDVSEGSTLDIRLTRAPIVERGRTKMAQGRLADASDAVEERAEAREVAQFPAGLWEDVWDAASSGRLAFPGGEILCCPTPAMTVIDVDGDLAPKPLALGAIEAIAQALRWFAIGGSVGIDFPTLQAKADRAEVNTALDEALLDWPHERTAMNGFGFVQLVARLRGPSLLDRFATARTAMCARFALRMAERARGDGGMLALRIHPALRAHLTEDWIAQLARRIGKPVRIETDPALALEAPSAQIVHHDSQS</sequence>
<accession>A0A0G9MRF6</accession>
<dbReference type="EMBL" id="LBHC01000001">
    <property type="protein sequence ID" value="KLE33295.1"/>
    <property type="molecule type" value="Genomic_DNA"/>
</dbReference>
<organism evidence="1 2">
    <name type="scientific">Aurantiacibacter gangjinensis</name>
    <dbReference type="NCBI Taxonomy" id="502682"/>
    <lineage>
        <taxon>Bacteria</taxon>
        <taxon>Pseudomonadati</taxon>
        <taxon>Pseudomonadota</taxon>
        <taxon>Alphaproteobacteria</taxon>
        <taxon>Sphingomonadales</taxon>
        <taxon>Erythrobacteraceae</taxon>
        <taxon>Aurantiacibacter</taxon>
    </lineage>
</organism>
<comment type="caution">
    <text evidence="1">The sequence shown here is derived from an EMBL/GenBank/DDBJ whole genome shotgun (WGS) entry which is preliminary data.</text>
</comment>
<dbReference type="PATRIC" id="fig|502682.8.peg.1008"/>
<dbReference type="KEGG" id="egn:BMF35_a2411"/>
<keyword evidence="2" id="KW-1185">Reference proteome</keyword>
<dbReference type="STRING" id="502682.BMF35_a2411"/>
<dbReference type="Proteomes" id="UP000053070">
    <property type="component" value="Unassembled WGS sequence"/>
</dbReference>
<protein>
    <submittedName>
        <fullName evidence="1">Ribonuclease</fullName>
    </submittedName>
</protein>
<reference evidence="1 2" key="1">
    <citation type="submission" date="2015-04" db="EMBL/GenBank/DDBJ databases">
        <title>The draft genome sequence of Erythrobacr gangjinensis K7-2.</title>
        <authorList>
            <person name="Zhuang L."/>
            <person name="Liu Y."/>
            <person name="Shao Z."/>
        </authorList>
    </citation>
    <scope>NUCLEOTIDE SEQUENCE [LARGE SCALE GENOMIC DNA]</scope>
    <source>
        <strain evidence="1 2">K7-2</strain>
    </source>
</reference>
<evidence type="ECO:0000313" key="2">
    <source>
        <dbReference type="Proteomes" id="UP000053070"/>
    </source>
</evidence>
<proteinExistence type="predicted"/>
<dbReference type="OrthoDB" id="7403919at2"/>
<gene>
    <name evidence="1" type="ORF">AAW01_04925</name>
</gene>